<sequence length="338" mass="37630">MNRRTLGYSFLLILVALSSTQVSAQTAVSIAELKNYELGLQQPEVADMVPGAPLLATYQPMTQKHLVIANPFENAHVQFAVTDGTRVNLGQRIATITGPSVEHFFHRLETVKAQYDVAQQQHKSKYSLYQRNALSADDWQNFLDQYLRLSDQMHEIKILLSRFHQLADDSAELKAPIDGVWQSDADDMRIGYVIDRSEIRLAVQAPNELASSVHHISVQGERFTIDYREQSTRNGFTTLWSSPLTESTFTLYQRMSVVPLRNIANAFKVPGSAVSSLNGEPVVFSVDKQTIHPIPVSVSAVEGEDYYVAASTSLDNPIVTHSVAALKGIIDSREEAQQ</sequence>
<organism evidence="3 4">
    <name type="scientific">Idiomarina baltica</name>
    <dbReference type="NCBI Taxonomy" id="190892"/>
    <lineage>
        <taxon>Bacteria</taxon>
        <taxon>Pseudomonadati</taxon>
        <taxon>Pseudomonadota</taxon>
        <taxon>Gammaproteobacteria</taxon>
        <taxon>Alteromonadales</taxon>
        <taxon>Idiomarinaceae</taxon>
        <taxon>Idiomarina</taxon>
    </lineage>
</organism>
<dbReference type="AlphaFoldDB" id="A0A348WMX4"/>
<dbReference type="Proteomes" id="UP000262878">
    <property type="component" value="Unassembled WGS sequence"/>
</dbReference>
<name>A0A348WMX4_9GAMM</name>
<dbReference type="PANTHER" id="PTHR30097">
    <property type="entry name" value="CATION EFFLUX SYSTEM PROTEIN CUSB"/>
    <property type="match status" value="1"/>
</dbReference>
<evidence type="ECO:0000256" key="1">
    <source>
        <dbReference type="ARBA" id="ARBA00022448"/>
    </source>
</evidence>
<dbReference type="GO" id="GO:0030313">
    <property type="term" value="C:cell envelope"/>
    <property type="evidence" value="ECO:0007669"/>
    <property type="project" value="TreeGrafter"/>
</dbReference>
<evidence type="ECO:0000313" key="3">
    <source>
        <dbReference type="EMBL" id="HAR55886.1"/>
    </source>
</evidence>
<evidence type="ECO:0000313" key="4">
    <source>
        <dbReference type="Proteomes" id="UP000262878"/>
    </source>
</evidence>
<feature type="signal peptide" evidence="2">
    <location>
        <begin position="1"/>
        <end position="24"/>
    </location>
</feature>
<accession>A0A348WMX4</accession>
<proteinExistence type="predicted"/>
<feature type="chain" id="PRO_5016567834" evidence="2">
    <location>
        <begin position="25"/>
        <end position="338"/>
    </location>
</feature>
<dbReference type="PANTHER" id="PTHR30097:SF4">
    <property type="entry name" value="SLR6042 PROTEIN"/>
    <property type="match status" value="1"/>
</dbReference>
<dbReference type="GO" id="GO:0060003">
    <property type="term" value="P:copper ion export"/>
    <property type="evidence" value="ECO:0007669"/>
    <property type="project" value="TreeGrafter"/>
</dbReference>
<dbReference type="EMBL" id="DMUP01000083">
    <property type="protein sequence ID" value="HAR55886.1"/>
    <property type="molecule type" value="Genomic_DNA"/>
</dbReference>
<reference evidence="3 4" key="1">
    <citation type="journal article" date="2018" name="Nat. Biotechnol.">
        <title>A standardized bacterial taxonomy based on genome phylogeny substantially revises the tree of life.</title>
        <authorList>
            <person name="Parks D.H."/>
            <person name="Chuvochina M."/>
            <person name="Waite D.W."/>
            <person name="Rinke C."/>
            <person name="Skarshewski A."/>
            <person name="Chaumeil P.A."/>
            <person name="Hugenholtz P."/>
        </authorList>
    </citation>
    <scope>NUCLEOTIDE SEQUENCE [LARGE SCALE GENOMIC DNA]</scope>
    <source>
        <strain evidence="3">UBA9360</strain>
    </source>
</reference>
<keyword evidence="2" id="KW-0732">Signal</keyword>
<gene>
    <name evidence="3" type="ORF">DCR58_03765</name>
</gene>
<dbReference type="InterPro" id="IPR051909">
    <property type="entry name" value="MFP_Cation_Efflux"/>
</dbReference>
<dbReference type="STRING" id="314276.OS145_08763"/>
<comment type="caution">
    <text evidence="3">The sequence shown here is derived from an EMBL/GenBank/DDBJ whole genome shotgun (WGS) entry which is preliminary data.</text>
</comment>
<protein>
    <submittedName>
        <fullName evidence="3">Membrane fusion-like protein</fullName>
    </submittedName>
</protein>
<keyword evidence="1" id="KW-0813">Transport</keyword>
<evidence type="ECO:0000256" key="2">
    <source>
        <dbReference type="SAM" id="SignalP"/>
    </source>
</evidence>
<dbReference type="GO" id="GO:0015679">
    <property type="term" value="P:plasma membrane copper ion transport"/>
    <property type="evidence" value="ECO:0007669"/>
    <property type="project" value="TreeGrafter"/>
</dbReference>